<organism evidence="2 3">
    <name type="scientific">Brevibacterium gallinarum</name>
    <dbReference type="NCBI Taxonomy" id="2762220"/>
    <lineage>
        <taxon>Bacteria</taxon>
        <taxon>Bacillati</taxon>
        <taxon>Actinomycetota</taxon>
        <taxon>Actinomycetes</taxon>
        <taxon>Micrococcales</taxon>
        <taxon>Brevibacteriaceae</taxon>
        <taxon>Brevibacterium</taxon>
    </lineage>
</organism>
<reference evidence="2 3" key="1">
    <citation type="submission" date="2020-08" db="EMBL/GenBank/DDBJ databases">
        <title>A Genomic Blueprint of the Chicken Gut Microbiome.</title>
        <authorList>
            <person name="Gilroy R."/>
            <person name="Ravi A."/>
            <person name="Getino M."/>
            <person name="Pursley I."/>
            <person name="Horton D.L."/>
            <person name="Alikhan N.-F."/>
            <person name="Baker D."/>
            <person name="Gharbi K."/>
            <person name="Hall N."/>
            <person name="Watson M."/>
            <person name="Adriaenssens E.M."/>
            <person name="Foster-Nyarko E."/>
            <person name="Jarju S."/>
            <person name="Secka A."/>
            <person name="Antonio M."/>
            <person name="Oren A."/>
            <person name="Chaudhuri R."/>
            <person name="La Ragione R.M."/>
            <person name="Hildebrand F."/>
            <person name="Pallen M.J."/>
        </authorList>
    </citation>
    <scope>NUCLEOTIDE SEQUENCE [LARGE SCALE GENOMIC DNA]</scope>
    <source>
        <strain evidence="2 3">Re57</strain>
    </source>
</reference>
<dbReference type="EMBL" id="JACSPY010000001">
    <property type="protein sequence ID" value="MBD8019352.1"/>
    <property type="molecule type" value="Genomic_DNA"/>
</dbReference>
<protein>
    <submittedName>
        <fullName evidence="2">Uncharacterized protein</fullName>
    </submittedName>
</protein>
<sequence length="101" mass="11058">MTTTVYLLDGFGSRVPVEYLGPHRSLADRGRAMKPCRANRDAPQGFSRVRDELGDEFPVRNDYLIVPCRDDPRGSPSDGRELQGKRSPSGWGGAATPRSPG</sequence>
<gene>
    <name evidence="2" type="ORF">H9634_00955</name>
</gene>
<comment type="caution">
    <text evidence="2">The sequence shown here is derived from an EMBL/GenBank/DDBJ whole genome shotgun (WGS) entry which is preliminary data.</text>
</comment>
<name>A0ABR8WQJ8_9MICO</name>
<feature type="region of interest" description="Disordered" evidence="1">
    <location>
        <begin position="67"/>
        <end position="101"/>
    </location>
</feature>
<keyword evidence="3" id="KW-1185">Reference proteome</keyword>
<proteinExistence type="predicted"/>
<dbReference type="Proteomes" id="UP000651517">
    <property type="component" value="Unassembled WGS sequence"/>
</dbReference>
<evidence type="ECO:0000313" key="2">
    <source>
        <dbReference type="EMBL" id="MBD8019352.1"/>
    </source>
</evidence>
<evidence type="ECO:0000313" key="3">
    <source>
        <dbReference type="Proteomes" id="UP000651517"/>
    </source>
</evidence>
<accession>A0ABR8WQJ8</accession>
<evidence type="ECO:0000256" key="1">
    <source>
        <dbReference type="SAM" id="MobiDB-lite"/>
    </source>
</evidence>
<dbReference type="RefSeq" id="WP_191724956.1">
    <property type="nucleotide sequence ID" value="NZ_JACSPY010000001.1"/>
</dbReference>
<feature type="compositionally biased region" description="Basic and acidic residues" evidence="1">
    <location>
        <begin position="68"/>
        <end position="84"/>
    </location>
</feature>